<sequence length="1376" mass="149876">MTPRLSFLAAFFRVVDGRTLPAKNELANACPGRYSYDLQEEAVLAVIKSGFKKGTRSAIAASVAASAALRRRPDFQHYPVQPIRLRKSGVLGGRSGKPSRVFLLACWHGGTSPPQAGKTLYTRQPPLATRRRAESAHHQLKIVDGNLAVEDKLVPKGTWAVVDGMTAIKWAYSDRLREEGGRRLHRLVGEQSPVSRTIMDDNLTAARAPPKQPPHPRPWKRQRPGVLVSIRRDGVVLQSTPARIQKILATIHTVLEKDELAPDAALQPVYARAHDAAATSDTRLSTGVRAALTLANIQPFIDDGVLSGMIYADAFYQPGELRHKAGHSARLFSARKAFIYVLEILALLAHLNGGWHSSMLATGPLPKGMARCYFTYRVGYVICDTSLGPAEAQKEMEAGRCNEDFRLMGSDFQRLVTSHFEGARPPFEEAMWLLTSPDHFQSRTLSECPPMQILANFLYAEALLFMDGSSRFGESAALVAHAMSQLQDVQHEVLEALGRTWPLDVAKRKFEEHFLFAEEARRQETHSNGLHANIVMCRCGLQSLTWLAELLPENAAVQILLYDTCGPAQKSRGLPQVLSAADFKEKCAREPDVAEATDVADCPVELILQHLLKYGSDEAAFLLFLPSLPPVEHEQQLYTLVVRSLARRMLRADFVQLGHTRSSPQALNSCQRAVLSEAGIHGHVSGYESPRFVVSAERISVSLPRARVMLLALETATECTGQAWEAIMRGLWHTVFGEAALLPTRADNEHVAPAGTVQKATVIAVVAKLLQVVGKTGLLLAAVDSDLSLMPEKVQKLELFYEVLVPRVEAIAGEASVADNRAKKAEEEAAQTNRRSYFKAFQRVSISLADAGQHITVITVAPFGASLQAGLTIFRQAFRVQAFWIHPIILQPNIWTPDAAPIPVLPLPSLMVKWYDLEPFNTTSESNTSDQLPQVAPPDYAQGNTSFGPVIAVRLHSLAASVLSDAREPMGLVHLTSPPRLVARAVQRAGVPSRRLGAWAAYALGVAACGCAFAPQRRQYHMSVPIARRRIATFNCSLGPAKLAFLVLAVASAEIALICVLAVASAEIALICDLTGGRRKSLQLSKASAQFRGGGEDSLLLGGEGMRHNSKMPGIRDAGNVGGRSGIINDIPMRHMVSLAAAVSASPVLSPSSSKCSKLPINGLTLQPLCNRLLSRSCTSSTPVSPPWCLARFRHQTLGMREQWPADSVLSSPAALTSGFPEISMSGLRMRLCCRCQGQGFGQVTILTAGHLMKREHKQACMQRLHAPCWVTGKEASSSSGRRLVDGDKAWACSCDISVRLVDAGPYKPDPSAKLSASPFHMTHDSATGYIGDWDLVSPFVNLKVRLDCGARAFGLRLVQHDAMIYFHHGDPPVAK</sequence>
<dbReference type="EMBL" id="LSRX01001783">
    <property type="protein sequence ID" value="OLP77361.1"/>
    <property type="molecule type" value="Genomic_DNA"/>
</dbReference>
<gene>
    <name evidence="3" type="ORF">AK812_SmicGene42582</name>
</gene>
<feature type="chain" id="PRO_5012977438" evidence="2">
    <location>
        <begin position="18"/>
        <end position="1376"/>
    </location>
</feature>
<comment type="caution">
    <text evidence="3">The sequence shown here is derived from an EMBL/GenBank/DDBJ whole genome shotgun (WGS) entry which is preliminary data.</text>
</comment>
<organism evidence="3 4">
    <name type="scientific">Symbiodinium microadriaticum</name>
    <name type="common">Dinoflagellate</name>
    <name type="synonym">Zooxanthella microadriatica</name>
    <dbReference type="NCBI Taxonomy" id="2951"/>
    <lineage>
        <taxon>Eukaryota</taxon>
        <taxon>Sar</taxon>
        <taxon>Alveolata</taxon>
        <taxon>Dinophyceae</taxon>
        <taxon>Suessiales</taxon>
        <taxon>Symbiodiniaceae</taxon>
        <taxon>Symbiodinium</taxon>
    </lineage>
</organism>
<protein>
    <submittedName>
        <fullName evidence="3">Uncharacterized protein</fullName>
    </submittedName>
</protein>
<keyword evidence="1" id="KW-0175">Coiled coil</keyword>
<keyword evidence="2" id="KW-0732">Signal</keyword>
<evidence type="ECO:0000313" key="3">
    <source>
        <dbReference type="EMBL" id="OLP77361.1"/>
    </source>
</evidence>
<keyword evidence="4" id="KW-1185">Reference proteome</keyword>
<name>A0A1Q9C368_SYMMI</name>
<proteinExistence type="predicted"/>
<dbReference type="Proteomes" id="UP000186817">
    <property type="component" value="Unassembled WGS sequence"/>
</dbReference>
<accession>A0A1Q9C368</accession>
<evidence type="ECO:0000256" key="1">
    <source>
        <dbReference type="SAM" id="Coils"/>
    </source>
</evidence>
<evidence type="ECO:0000313" key="4">
    <source>
        <dbReference type="Proteomes" id="UP000186817"/>
    </source>
</evidence>
<reference evidence="3 4" key="1">
    <citation type="submission" date="2016-02" db="EMBL/GenBank/DDBJ databases">
        <title>Genome analysis of coral dinoflagellate symbionts highlights evolutionary adaptations to a symbiotic lifestyle.</title>
        <authorList>
            <person name="Aranda M."/>
            <person name="Li Y."/>
            <person name="Liew Y.J."/>
            <person name="Baumgarten S."/>
            <person name="Simakov O."/>
            <person name="Wilson M."/>
            <person name="Piel J."/>
            <person name="Ashoor H."/>
            <person name="Bougouffa S."/>
            <person name="Bajic V.B."/>
            <person name="Ryu T."/>
            <person name="Ravasi T."/>
            <person name="Bayer T."/>
            <person name="Micklem G."/>
            <person name="Kim H."/>
            <person name="Bhak J."/>
            <person name="Lajeunesse T.C."/>
            <person name="Voolstra C.R."/>
        </authorList>
    </citation>
    <scope>NUCLEOTIDE SEQUENCE [LARGE SCALE GENOMIC DNA]</scope>
    <source>
        <strain evidence="3 4">CCMP2467</strain>
    </source>
</reference>
<feature type="signal peptide" evidence="2">
    <location>
        <begin position="1"/>
        <end position="17"/>
    </location>
</feature>
<feature type="coiled-coil region" evidence="1">
    <location>
        <begin position="808"/>
        <end position="835"/>
    </location>
</feature>
<dbReference type="OrthoDB" id="437784at2759"/>
<evidence type="ECO:0000256" key="2">
    <source>
        <dbReference type="SAM" id="SignalP"/>
    </source>
</evidence>